<dbReference type="Proteomes" id="UP000285301">
    <property type="component" value="Unassembled WGS sequence"/>
</dbReference>
<protein>
    <recommendedName>
        <fullName evidence="1">BTB domain-containing protein</fullName>
    </recommendedName>
</protein>
<dbReference type="Gene3D" id="1.25.40.420">
    <property type="match status" value="1"/>
</dbReference>
<dbReference type="InterPro" id="IPR011333">
    <property type="entry name" value="SKP1/BTB/POZ_sf"/>
</dbReference>
<dbReference type="SMART" id="SM00225">
    <property type="entry name" value="BTB"/>
    <property type="match status" value="1"/>
</dbReference>
<evidence type="ECO:0000313" key="3">
    <source>
        <dbReference type="Proteomes" id="UP000285301"/>
    </source>
</evidence>
<gene>
    <name evidence="2" type="ORF">B4U79_17211</name>
</gene>
<dbReference type="GO" id="GO:0005737">
    <property type="term" value="C:cytoplasm"/>
    <property type="evidence" value="ECO:0007669"/>
    <property type="project" value="TreeGrafter"/>
</dbReference>
<dbReference type="OrthoDB" id="6434522at2759"/>
<dbReference type="InterPro" id="IPR000210">
    <property type="entry name" value="BTB/POZ_dom"/>
</dbReference>
<evidence type="ECO:0000313" key="2">
    <source>
        <dbReference type="EMBL" id="RWS15650.1"/>
    </source>
</evidence>
<feature type="domain" description="BTB" evidence="1">
    <location>
        <begin position="21"/>
        <end position="101"/>
    </location>
</feature>
<dbReference type="PANTHER" id="PTHR46306:SF1">
    <property type="entry name" value="BTB_POZ DOMAIN-CONTAINING PROTEIN 9"/>
    <property type="match status" value="1"/>
</dbReference>
<comment type="caution">
    <text evidence="2">The sequence shown here is derived from an EMBL/GenBank/DDBJ whole genome shotgun (WGS) entry which is preliminary data.</text>
</comment>
<keyword evidence="3" id="KW-1185">Reference proteome</keyword>
<reference evidence="2 3" key="1">
    <citation type="journal article" date="2018" name="Gigascience">
        <title>Genomes of trombidid mites reveal novel predicted allergens and laterally-transferred genes associated with secondary metabolism.</title>
        <authorList>
            <person name="Dong X."/>
            <person name="Chaisiri K."/>
            <person name="Xia D."/>
            <person name="Armstrong S.D."/>
            <person name="Fang Y."/>
            <person name="Donnelly M.J."/>
            <person name="Kadowaki T."/>
            <person name="McGarry J.W."/>
            <person name="Darby A.C."/>
            <person name="Makepeace B.L."/>
        </authorList>
    </citation>
    <scope>NUCLEOTIDE SEQUENCE [LARGE SCALE GENOMIC DNA]</scope>
    <source>
        <strain evidence="2">UoL-WK</strain>
    </source>
</reference>
<dbReference type="InterPro" id="IPR052407">
    <property type="entry name" value="BTB_POZ_domain_cont_9"/>
</dbReference>
<dbReference type="Gene3D" id="3.30.710.10">
    <property type="entry name" value="Potassium Channel Kv1.1, Chain A"/>
    <property type="match status" value="1"/>
</dbReference>
<sequence>MDSNFVFKLLRKLQENVEKSGDVKSIFLPSEEVVSAHSVLLAASCPYFKTLLFGPHYFENEAEVRDITNETVNLVNFNEESKRFFLLFLKYVYKGDIDIGSLSDDELIGVYSLSREFKFPELAHILSNALSSVFLCVENVGKIFDMARRYDLRDLLKRCISFAEINSTEILSNDDVWVKLPYQLVDELFKSDTFYV</sequence>
<name>A0A443RK59_9ACAR</name>
<dbReference type="SUPFAM" id="SSF54695">
    <property type="entry name" value="POZ domain"/>
    <property type="match status" value="1"/>
</dbReference>
<dbReference type="EMBL" id="NCKU01000395">
    <property type="protein sequence ID" value="RWS15650.1"/>
    <property type="molecule type" value="Genomic_DNA"/>
</dbReference>
<dbReference type="AlphaFoldDB" id="A0A443RK59"/>
<dbReference type="PANTHER" id="PTHR46306">
    <property type="entry name" value="BTB/POZ DOMAIN-CONTAINING PROTEIN 9"/>
    <property type="match status" value="1"/>
</dbReference>
<dbReference type="Pfam" id="PF00651">
    <property type="entry name" value="BTB"/>
    <property type="match status" value="1"/>
</dbReference>
<accession>A0A443RK59</accession>
<evidence type="ECO:0000259" key="1">
    <source>
        <dbReference type="PROSITE" id="PS50097"/>
    </source>
</evidence>
<feature type="non-terminal residue" evidence="2">
    <location>
        <position position="196"/>
    </location>
</feature>
<dbReference type="PROSITE" id="PS50097">
    <property type="entry name" value="BTB"/>
    <property type="match status" value="1"/>
</dbReference>
<proteinExistence type="predicted"/>
<dbReference type="STRING" id="1965070.A0A443RK59"/>
<organism evidence="2 3">
    <name type="scientific">Dinothrombium tinctorium</name>
    <dbReference type="NCBI Taxonomy" id="1965070"/>
    <lineage>
        <taxon>Eukaryota</taxon>
        <taxon>Metazoa</taxon>
        <taxon>Ecdysozoa</taxon>
        <taxon>Arthropoda</taxon>
        <taxon>Chelicerata</taxon>
        <taxon>Arachnida</taxon>
        <taxon>Acari</taxon>
        <taxon>Acariformes</taxon>
        <taxon>Trombidiformes</taxon>
        <taxon>Prostigmata</taxon>
        <taxon>Anystina</taxon>
        <taxon>Parasitengona</taxon>
        <taxon>Trombidioidea</taxon>
        <taxon>Trombidiidae</taxon>
        <taxon>Dinothrombium</taxon>
    </lineage>
</organism>